<dbReference type="EnsemblMetazoa" id="ACHR004986-RA">
    <property type="protein sequence ID" value="ACHR004986-PA"/>
    <property type="gene ID" value="ACHR004986"/>
</dbReference>
<sequence>MATAVIGCSGFMLYCSQTRPDVSWNKKNFEHDTMDVMDPKQRKCAGGKC</sequence>
<reference evidence="2" key="1">
    <citation type="submission" date="2013-03" db="EMBL/GenBank/DDBJ databases">
        <title>The Genome Sequence of Anopheles christyi ACHKN1017.</title>
        <authorList>
            <consortium name="The Broad Institute Genomics Platform"/>
            <person name="Neafsey D.E."/>
            <person name="Besansky N."/>
            <person name="Walker B."/>
            <person name="Young S.K."/>
            <person name="Zeng Q."/>
            <person name="Gargeya S."/>
            <person name="Fitzgerald M."/>
            <person name="Haas B."/>
            <person name="Abouelleil A."/>
            <person name="Allen A.W."/>
            <person name="Alvarado L."/>
            <person name="Arachchi H.M."/>
            <person name="Berlin A.M."/>
            <person name="Chapman S.B."/>
            <person name="Gainer-Dewar J."/>
            <person name="Goldberg J."/>
            <person name="Griggs A."/>
            <person name="Gujja S."/>
            <person name="Hansen M."/>
            <person name="Howarth C."/>
            <person name="Imamovic A."/>
            <person name="Ireland A."/>
            <person name="Larimer J."/>
            <person name="McCowan C."/>
            <person name="Murphy C."/>
            <person name="Pearson M."/>
            <person name="Poon T.W."/>
            <person name="Priest M."/>
            <person name="Roberts A."/>
            <person name="Saif S."/>
            <person name="Shea T."/>
            <person name="Sisk P."/>
            <person name="Sykes S."/>
            <person name="Wortman J."/>
            <person name="Nusbaum C."/>
            <person name="Birren B."/>
        </authorList>
    </citation>
    <scope>NUCLEOTIDE SEQUENCE [LARGE SCALE GENOMIC DNA]</scope>
    <source>
        <strain evidence="2">ACHKN1017</strain>
    </source>
</reference>
<protein>
    <submittedName>
        <fullName evidence="1">Uncharacterized protein</fullName>
    </submittedName>
</protein>
<dbReference type="InterPro" id="IPR010530">
    <property type="entry name" value="B12D"/>
</dbReference>
<name>A0A182K2K2_9DIPT</name>
<accession>A0A182K2K2</accession>
<reference evidence="1" key="2">
    <citation type="submission" date="2020-05" db="UniProtKB">
        <authorList>
            <consortium name="EnsemblMetazoa"/>
        </authorList>
    </citation>
    <scope>IDENTIFICATION</scope>
    <source>
        <strain evidence="1">ACHKN1017</strain>
    </source>
</reference>
<evidence type="ECO:0000313" key="2">
    <source>
        <dbReference type="Proteomes" id="UP000075881"/>
    </source>
</evidence>
<proteinExistence type="predicted"/>
<keyword evidence="2" id="KW-1185">Reference proteome</keyword>
<organism evidence="1 2">
    <name type="scientific">Anopheles christyi</name>
    <dbReference type="NCBI Taxonomy" id="43041"/>
    <lineage>
        <taxon>Eukaryota</taxon>
        <taxon>Metazoa</taxon>
        <taxon>Ecdysozoa</taxon>
        <taxon>Arthropoda</taxon>
        <taxon>Hexapoda</taxon>
        <taxon>Insecta</taxon>
        <taxon>Pterygota</taxon>
        <taxon>Neoptera</taxon>
        <taxon>Endopterygota</taxon>
        <taxon>Diptera</taxon>
        <taxon>Nematocera</taxon>
        <taxon>Culicoidea</taxon>
        <taxon>Culicidae</taxon>
        <taxon>Anophelinae</taxon>
        <taxon>Anopheles</taxon>
    </lineage>
</organism>
<evidence type="ECO:0000313" key="1">
    <source>
        <dbReference type="EnsemblMetazoa" id="ACHR004986-PA"/>
    </source>
</evidence>
<dbReference type="VEuPathDB" id="VectorBase:ACHR004986"/>
<dbReference type="AlphaFoldDB" id="A0A182K2K2"/>
<dbReference type="Proteomes" id="UP000075881">
    <property type="component" value="Unassembled WGS sequence"/>
</dbReference>
<dbReference type="Pfam" id="PF06522">
    <property type="entry name" value="B12D"/>
    <property type="match status" value="1"/>
</dbReference>